<keyword evidence="5" id="KW-0418">Kinase</keyword>
<keyword evidence="2" id="KW-0597">Phosphoprotein</keyword>
<dbReference type="OrthoDB" id="10252354at2759"/>
<dbReference type="GO" id="GO:0071507">
    <property type="term" value="P:pheromone response MAPK cascade"/>
    <property type="evidence" value="ECO:0007669"/>
    <property type="project" value="EnsemblFungi"/>
</dbReference>
<comment type="similarity">
    <text evidence="7">Belongs to the protein kinase superfamily. STE Ser/Thr protein kinase family. MAP kinase kinase subfamily.</text>
</comment>
<evidence type="ECO:0000256" key="9">
    <source>
        <dbReference type="ARBA" id="ARBA00049014"/>
    </source>
</evidence>
<dbReference type="Gene3D" id="3.30.200.20">
    <property type="entry name" value="Phosphorylase Kinase, domain 1"/>
    <property type="match status" value="1"/>
</dbReference>
<evidence type="ECO:0000256" key="7">
    <source>
        <dbReference type="ARBA" id="ARBA00038035"/>
    </source>
</evidence>
<dbReference type="eggNOG" id="KOG0581">
    <property type="taxonomic scope" value="Eukaryota"/>
</dbReference>
<evidence type="ECO:0000256" key="8">
    <source>
        <dbReference type="ARBA" id="ARBA00038999"/>
    </source>
</evidence>
<dbReference type="STRING" id="1071383.J7RWV4"/>
<evidence type="ECO:0000313" key="14">
    <source>
        <dbReference type="EMBL" id="CCK69487.1"/>
    </source>
</evidence>
<feature type="compositionally biased region" description="Low complexity" evidence="12">
    <location>
        <begin position="55"/>
        <end position="68"/>
    </location>
</feature>
<comment type="catalytic activity">
    <reaction evidence="11">
        <text>L-tyrosyl-[protein] + ATP = O-phospho-L-tyrosyl-[protein] + ADP + H(+)</text>
        <dbReference type="Rhea" id="RHEA:10596"/>
        <dbReference type="Rhea" id="RHEA-COMP:10136"/>
        <dbReference type="Rhea" id="RHEA-COMP:20101"/>
        <dbReference type="ChEBI" id="CHEBI:15378"/>
        <dbReference type="ChEBI" id="CHEBI:30616"/>
        <dbReference type="ChEBI" id="CHEBI:46858"/>
        <dbReference type="ChEBI" id="CHEBI:61978"/>
        <dbReference type="ChEBI" id="CHEBI:456216"/>
        <dbReference type="EC" id="2.7.12.2"/>
    </reaction>
</comment>
<evidence type="ECO:0000256" key="10">
    <source>
        <dbReference type="ARBA" id="ARBA00049299"/>
    </source>
</evidence>
<proteinExistence type="inferred from homology"/>
<keyword evidence="3" id="KW-0808">Transferase</keyword>
<dbReference type="EC" id="2.7.12.2" evidence="8"/>
<comment type="catalytic activity">
    <reaction evidence="10">
        <text>L-threonyl-[protein] + ATP = O-phospho-L-threonyl-[protein] + ADP + H(+)</text>
        <dbReference type="Rhea" id="RHEA:46608"/>
        <dbReference type="Rhea" id="RHEA-COMP:11060"/>
        <dbReference type="Rhea" id="RHEA-COMP:11605"/>
        <dbReference type="ChEBI" id="CHEBI:15378"/>
        <dbReference type="ChEBI" id="CHEBI:30013"/>
        <dbReference type="ChEBI" id="CHEBI:30616"/>
        <dbReference type="ChEBI" id="CHEBI:61977"/>
        <dbReference type="ChEBI" id="CHEBI:456216"/>
        <dbReference type="EC" id="2.7.12.2"/>
    </reaction>
</comment>
<dbReference type="GO" id="GO:0005737">
    <property type="term" value="C:cytoplasm"/>
    <property type="evidence" value="ECO:0007669"/>
    <property type="project" value="EnsemblFungi"/>
</dbReference>
<dbReference type="InterPro" id="IPR011009">
    <property type="entry name" value="Kinase-like_dom_sf"/>
</dbReference>
<organism evidence="14 15">
    <name type="scientific">Huiozyma naganishii (strain ATCC MYA-139 / BCRC 22969 / CBS 8797 / KCTC 17520 / NBRC 10181 / NCYC 3082 / Yp74L-3)</name>
    <name type="common">Yeast</name>
    <name type="synonym">Kazachstania naganishii</name>
    <dbReference type="NCBI Taxonomy" id="1071383"/>
    <lineage>
        <taxon>Eukaryota</taxon>
        <taxon>Fungi</taxon>
        <taxon>Dikarya</taxon>
        <taxon>Ascomycota</taxon>
        <taxon>Saccharomycotina</taxon>
        <taxon>Saccharomycetes</taxon>
        <taxon>Saccharomycetales</taxon>
        <taxon>Saccharomycetaceae</taxon>
        <taxon>Huiozyma</taxon>
    </lineage>
</organism>
<dbReference type="PANTHER" id="PTHR48013:SF9">
    <property type="entry name" value="DUAL SPECIFICITY MITOGEN-ACTIVATED PROTEIN KINASE KINASE 5"/>
    <property type="match status" value="1"/>
</dbReference>
<dbReference type="AlphaFoldDB" id="J7RWV4"/>
<feature type="region of interest" description="Disordered" evidence="12">
    <location>
        <begin position="104"/>
        <end position="124"/>
    </location>
</feature>
<dbReference type="GO" id="GO:0043332">
    <property type="term" value="C:mating projection tip"/>
    <property type="evidence" value="ECO:0007669"/>
    <property type="project" value="EnsemblFungi"/>
</dbReference>
<evidence type="ECO:0000256" key="5">
    <source>
        <dbReference type="ARBA" id="ARBA00022777"/>
    </source>
</evidence>
<evidence type="ECO:0000256" key="12">
    <source>
        <dbReference type="SAM" id="MobiDB-lite"/>
    </source>
</evidence>
<keyword evidence="4" id="KW-0547">Nucleotide-binding</keyword>
<evidence type="ECO:0000259" key="13">
    <source>
        <dbReference type="PROSITE" id="PS50011"/>
    </source>
</evidence>
<dbReference type="RefSeq" id="XP_022463733.1">
    <property type="nucleotide sequence ID" value="XM_022607103.1"/>
</dbReference>
<evidence type="ECO:0000256" key="6">
    <source>
        <dbReference type="ARBA" id="ARBA00022840"/>
    </source>
</evidence>
<dbReference type="GO" id="GO:0001403">
    <property type="term" value="P:invasive growth in response to glucose limitation"/>
    <property type="evidence" value="ECO:0007669"/>
    <property type="project" value="EnsemblFungi"/>
</dbReference>
<dbReference type="PANTHER" id="PTHR48013">
    <property type="entry name" value="DUAL SPECIFICITY MITOGEN-ACTIVATED PROTEIN KINASE KINASE 5-RELATED"/>
    <property type="match status" value="1"/>
</dbReference>
<dbReference type="Gene3D" id="1.10.510.10">
    <property type="entry name" value="Transferase(Phosphotransferase) domain 1"/>
    <property type="match status" value="1"/>
</dbReference>
<evidence type="ECO:0000256" key="3">
    <source>
        <dbReference type="ARBA" id="ARBA00022679"/>
    </source>
</evidence>
<dbReference type="SMART" id="SM00220">
    <property type="entry name" value="S_TKc"/>
    <property type="match status" value="1"/>
</dbReference>
<dbReference type="InterPro" id="IPR008271">
    <property type="entry name" value="Ser/Thr_kinase_AS"/>
</dbReference>
<dbReference type="FunFam" id="1.10.510.10:FF:000921">
    <property type="entry name" value="Serine/threonine-protein kinase STE7"/>
    <property type="match status" value="1"/>
</dbReference>
<dbReference type="GO" id="GO:0004708">
    <property type="term" value="F:MAP kinase kinase activity"/>
    <property type="evidence" value="ECO:0007669"/>
    <property type="project" value="UniProtKB-EC"/>
</dbReference>
<sequence>MELYASPFPAKSLQRKNLKHLTLRNSNSIEVNDDAASSKLPSLHNRGSLKENRKSIPSSVSGTSSVNTSAALIPSPVDEAGIGQFSRFNRNFKKKLTLNITVPEPNSSVASPSGKLNSNNSKTTRDNCIRVSASERETLFNQDCPYQLQDLVQLGKIGAGNSGTVLKVLHVPTTKVLSKKSIVIEKNNEVIKNQLLSELSIMKTIKPHPNIVNFYGAMINHTINDEIIILMEYMDCSSFDKILSVYKSFQSRKMENGLQEGVEHKQLTWFNNPLVLSKISFGVLSGLAYLYENYKIIHRDIKPSNVLLNSKGYVKICDFGVSKKMINSIADTFVGTSTYMSPERIQGNVYSTKGDVWSLGLMIIELVTGEFSLGGHDDTPDGILDLLQRIVNEKAPSLPIEEFDFPPDLVNFVSRCCVKDAKYRSSIAELLEHDFITKYNRDSPIIQREFRHWCKKIKAKSKEDKEIRREITKRALLEKRQMEKSANAVRRTRR</sequence>
<dbReference type="GO" id="GO:0000196">
    <property type="term" value="P:cell integrity MAPK cascade"/>
    <property type="evidence" value="ECO:0007669"/>
    <property type="project" value="EnsemblFungi"/>
</dbReference>
<feature type="compositionally biased region" description="Polar residues" evidence="12">
    <location>
        <begin position="104"/>
        <end position="122"/>
    </location>
</feature>
<comment type="catalytic activity">
    <reaction evidence="9">
        <text>L-seryl-[protein] + ATP = O-phospho-L-seryl-[protein] + ADP + H(+)</text>
        <dbReference type="Rhea" id="RHEA:17989"/>
        <dbReference type="Rhea" id="RHEA-COMP:9863"/>
        <dbReference type="Rhea" id="RHEA-COMP:11604"/>
        <dbReference type="ChEBI" id="CHEBI:15378"/>
        <dbReference type="ChEBI" id="CHEBI:29999"/>
        <dbReference type="ChEBI" id="CHEBI:30616"/>
        <dbReference type="ChEBI" id="CHEBI:83421"/>
        <dbReference type="ChEBI" id="CHEBI:456216"/>
        <dbReference type="EC" id="2.7.12.2"/>
    </reaction>
</comment>
<dbReference type="OMA" id="EFRHWCK"/>
<evidence type="ECO:0000256" key="4">
    <source>
        <dbReference type="ARBA" id="ARBA00022741"/>
    </source>
</evidence>
<dbReference type="KEGG" id="kng:KNAG_0C03830"/>
<evidence type="ECO:0000256" key="1">
    <source>
        <dbReference type="ARBA" id="ARBA00022527"/>
    </source>
</evidence>
<accession>J7RWV4</accession>
<dbReference type="GO" id="GO:0005524">
    <property type="term" value="F:ATP binding"/>
    <property type="evidence" value="ECO:0007669"/>
    <property type="project" value="UniProtKB-KW"/>
</dbReference>
<keyword evidence="15" id="KW-1185">Reference proteome</keyword>
<evidence type="ECO:0000256" key="2">
    <source>
        <dbReference type="ARBA" id="ARBA00022553"/>
    </source>
</evidence>
<dbReference type="HOGENOM" id="CLU_000288_63_23_1"/>
<feature type="domain" description="Protein kinase" evidence="13">
    <location>
        <begin position="151"/>
        <end position="436"/>
    </location>
</feature>
<gene>
    <name evidence="14" type="primary">KNAG0C03830</name>
    <name evidence="14" type="ordered locus">KNAG_0C03830</name>
</gene>
<dbReference type="PROSITE" id="PS50011">
    <property type="entry name" value="PROTEIN_KINASE_DOM"/>
    <property type="match status" value="1"/>
</dbReference>
<keyword evidence="1" id="KW-0723">Serine/threonine-protein kinase</keyword>
<protein>
    <recommendedName>
        <fullName evidence="8">mitogen-activated protein kinase kinase</fullName>
        <ecNumber evidence="8">2.7.12.2</ecNumber>
    </recommendedName>
</protein>
<name>J7RWV4_HUIN7</name>
<dbReference type="Proteomes" id="UP000006310">
    <property type="component" value="Chromosome 3"/>
</dbReference>
<evidence type="ECO:0000256" key="11">
    <source>
        <dbReference type="ARBA" id="ARBA00051693"/>
    </source>
</evidence>
<dbReference type="InterPro" id="IPR000719">
    <property type="entry name" value="Prot_kinase_dom"/>
</dbReference>
<dbReference type="SUPFAM" id="SSF56112">
    <property type="entry name" value="Protein kinase-like (PK-like)"/>
    <property type="match status" value="1"/>
</dbReference>
<dbReference type="GO" id="GO:0004674">
    <property type="term" value="F:protein serine/threonine kinase activity"/>
    <property type="evidence" value="ECO:0007669"/>
    <property type="project" value="UniProtKB-KW"/>
</dbReference>
<dbReference type="PROSITE" id="PS00108">
    <property type="entry name" value="PROTEIN_KINASE_ST"/>
    <property type="match status" value="1"/>
</dbReference>
<dbReference type="Pfam" id="PF00069">
    <property type="entry name" value="Pkinase"/>
    <property type="match status" value="1"/>
</dbReference>
<dbReference type="GO" id="GO:0007124">
    <property type="term" value="P:pseudohyphal growth"/>
    <property type="evidence" value="ECO:0007669"/>
    <property type="project" value="EnsemblFungi"/>
</dbReference>
<reference evidence="14 15" key="1">
    <citation type="journal article" date="2011" name="Proc. Natl. Acad. Sci. U.S.A.">
        <title>Evolutionary erosion of yeast sex chromosomes by mating-type switching accidents.</title>
        <authorList>
            <person name="Gordon J.L."/>
            <person name="Armisen D."/>
            <person name="Proux-Wera E."/>
            <person name="Oheigeartaigh S.S."/>
            <person name="Byrne K.P."/>
            <person name="Wolfe K.H."/>
        </authorList>
    </citation>
    <scope>NUCLEOTIDE SEQUENCE [LARGE SCALE GENOMIC DNA]</scope>
    <source>
        <strain evidence="15">ATCC MYA-139 / BCRC 22969 / CBS 8797 / CCRC 22969 / KCTC 17520 / NBRC 10181 / NCYC 3082</strain>
    </source>
</reference>
<dbReference type="EMBL" id="HE978316">
    <property type="protein sequence ID" value="CCK69487.1"/>
    <property type="molecule type" value="Genomic_DNA"/>
</dbReference>
<evidence type="ECO:0000313" key="15">
    <source>
        <dbReference type="Proteomes" id="UP000006310"/>
    </source>
</evidence>
<keyword evidence="6" id="KW-0067">ATP-binding</keyword>
<dbReference type="GeneID" id="34525167"/>
<dbReference type="GO" id="GO:0001402">
    <property type="term" value="P:signal transduction involved in filamentous growth"/>
    <property type="evidence" value="ECO:0007669"/>
    <property type="project" value="EnsemblFungi"/>
</dbReference>
<feature type="region of interest" description="Disordered" evidence="12">
    <location>
        <begin position="34"/>
        <end position="68"/>
    </location>
</feature>
<reference evidence="15" key="2">
    <citation type="submission" date="2012-08" db="EMBL/GenBank/DDBJ databases">
        <title>Genome sequence of Kazachstania naganishii.</title>
        <authorList>
            <person name="Gordon J.L."/>
            <person name="Armisen D."/>
            <person name="Proux-Wera E."/>
            <person name="OhEigeartaigh S.S."/>
            <person name="Byrne K.P."/>
            <person name="Wolfe K.H."/>
        </authorList>
    </citation>
    <scope>NUCLEOTIDE SEQUENCE [LARGE SCALE GENOMIC DNA]</scope>
    <source>
        <strain evidence="15">ATCC MYA-139 / BCRC 22969 / CBS 8797 / CCRC 22969 / KCTC 17520 / NBRC 10181 / NCYC 3082</strain>
    </source>
</reference>
<dbReference type="FunFam" id="3.30.200.20:FF:000040">
    <property type="entry name" value="Dual specificity mitogen-activated protein kinase kinase"/>
    <property type="match status" value="1"/>
</dbReference>